<dbReference type="Proteomes" id="UP000470213">
    <property type="component" value="Unassembled WGS sequence"/>
</dbReference>
<name>A0A7X5LP56_9ALTE</name>
<dbReference type="InterPro" id="IPR002765">
    <property type="entry name" value="UPF0145_YbjQ-like"/>
</dbReference>
<protein>
    <recommendedName>
        <fullName evidence="2">UPF0145 protein GTH32_17570</fullName>
    </recommendedName>
</protein>
<organism evidence="3 4">
    <name type="scientific">Alteromonas profundi</name>
    <dbReference type="NCBI Taxonomy" id="2696062"/>
    <lineage>
        <taxon>Bacteria</taxon>
        <taxon>Pseudomonadati</taxon>
        <taxon>Pseudomonadota</taxon>
        <taxon>Gammaproteobacteria</taxon>
        <taxon>Alteromonadales</taxon>
        <taxon>Alteromonadaceae</taxon>
        <taxon>Alteromonas/Salinimonas group</taxon>
        <taxon>Alteromonas</taxon>
    </lineage>
</organism>
<dbReference type="Pfam" id="PF01906">
    <property type="entry name" value="YbjQ_1"/>
    <property type="match status" value="1"/>
</dbReference>
<dbReference type="AlphaFoldDB" id="A0A7X5LP56"/>
<dbReference type="InterPro" id="IPR035439">
    <property type="entry name" value="UPF0145_dom_sf"/>
</dbReference>
<dbReference type="HAMAP" id="MF_00338">
    <property type="entry name" value="UPF0145"/>
    <property type="match status" value="1"/>
</dbReference>
<dbReference type="SUPFAM" id="SSF117782">
    <property type="entry name" value="YbjQ-like"/>
    <property type="match status" value="1"/>
</dbReference>
<dbReference type="PANTHER" id="PTHR34068">
    <property type="entry name" value="UPF0145 PROTEIN YBJQ"/>
    <property type="match status" value="1"/>
</dbReference>
<comment type="caution">
    <text evidence="3">The sequence shown here is derived from an EMBL/GenBank/DDBJ whole genome shotgun (WGS) entry which is preliminary data.</text>
</comment>
<evidence type="ECO:0000313" key="3">
    <source>
        <dbReference type="EMBL" id="NDV92981.1"/>
    </source>
</evidence>
<evidence type="ECO:0000256" key="1">
    <source>
        <dbReference type="ARBA" id="ARBA00010751"/>
    </source>
</evidence>
<sequence>MNNYMDVLITTSSTLDGAKIKQYFGIVSAHVVAGTNVFSDIAAGLSDFFGGRSATYADQISRIKAQALTDLKYEAIELGANAVISVTIDVDEVSGGGKSMFMITAYGTAVTLDKVHIENSEDTKTGLVTGNVLADAIEKRILVEQHKSAPLEMTNDEWCRLLELKVPEMGDFIEWEMVNSGLKEERLFAYVASIDFDDSIALGYKLFEKTSKEGELRTIQKVINKMILVDYHRSISLLKSKSNSLAHKKAMLNTIIKPKRLYSRDDINLLNELIDTVEASFPTIAIFKKKKGLLGKEKELWECMCSQKENDADDSFCKSCGRDKRGFKTEDTTPEKAIRYLSMIKETLNEALPAQ</sequence>
<accession>A0A7X5LP56</accession>
<reference evidence="3 4" key="1">
    <citation type="submission" date="2020-01" db="EMBL/GenBank/DDBJ databases">
        <authorList>
            <person name="Chen J."/>
            <person name="Zhu S."/>
            <person name="Yang J."/>
        </authorList>
    </citation>
    <scope>NUCLEOTIDE SEQUENCE [LARGE SCALE GENOMIC DNA]</scope>
    <source>
        <strain evidence="3 4">345S023</strain>
    </source>
</reference>
<dbReference type="PANTHER" id="PTHR34068:SF1">
    <property type="entry name" value="UPF0145 PROTEIN YBJQ"/>
    <property type="match status" value="1"/>
</dbReference>
<comment type="similarity">
    <text evidence="1 2">Belongs to the UPF0145 family.</text>
</comment>
<dbReference type="RefSeq" id="WP_163088225.1">
    <property type="nucleotide sequence ID" value="NZ_JAAAWN010000033.1"/>
</dbReference>
<keyword evidence="4" id="KW-1185">Reference proteome</keyword>
<evidence type="ECO:0000313" key="4">
    <source>
        <dbReference type="Proteomes" id="UP000470213"/>
    </source>
</evidence>
<gene>
    <name evidence="3" type="ORF">GTH32_17570</name>
</gene>
<evidence type="ECO:0000256" key="2">
    <source>
        <dbReference type="HAMAP-Rule" id="MF_00338"/>
    </source>
</evidence>
<dbReference type="Gene3D" id="3.30.110.70">
    <property type="entry name" value="Hypothetical protein apc22750. Chain B"/>
    <property type="match status" value="1"/>
</dbReference>
<proteinExistence type="inferred from homology"/>
<dbReference type="EMBL" id="JAAAWN010000033">
    <property type="protein sequence ID" value="NDV92981.1"/>
    <property type="molecule type" value="Genomic_DNA"/>
</dbReference>